<evidence type="ECO:0000313" key="6">
    <source>
        <dbReference type="Proteomes" id="UP001267638"/>
    </source>
</evidence>
<sequence length="196" mass="22044">MSPAQILERCYQALKQRLVEGEFHPGQRLEAVRLADEMHVSMTPVRDVLNRLTGEGLVDAIAGGGFYVPVPDEGGLRDLLDWNALLALYAAGSRQRTVREGTGSPDDIDRTASLFFRLAESLGNREMMRTVGHLNDRLYAMRLLDARILGETGSEILGLEEALMADNADLSKRIRAYHRRRKARVATYVRLLRKRP</sequence>
<accession>A0ABU1WZW2</accession>
<protein>
    <submittedName>
        <fullName evidence="5">DNA-binding transcriptional MocR family regulator</fullName>
    </submittedName>
</protein>
<reference evidence="5 6" key="1">
    <citation type="submission" date="2023-07" db="EMBL/GenBank/DDBJ databases">
        <title>Sorghum-associated microbial communities from plants grown in Nebraska, USA.</title>
        <authorList>
            <person name="Schachtman D."/>
        </authorList>
    </citation>
    <scope>NUCLEOTIDE SEQUENCE [LARGE SCALE GENOMIC DNA]</scope>
    <source>
        <strain evidence="5 6">4256</strain>
    </source>
</reference>
<comment type="caution">
    <text evidence="5">The sequence shown here is derived from an EMBL/GenBank/DDBJ whole genome shotgun (WGS) entry which is preliminary data.</text>
</comment>
<keyword evidence="2 5" id="KW-0238">DNA-binding</keyword>
<name>A0ABU1WZW2_SPHXE</name>
<dbReference type="InterPro" id="IPR036390">
    <property type="entry name" value="WH_DNA-bd_sf"/>
</dbReference>
<dbReference type="EMBL" id="JAVDWV010000006">
    <property type="protein sequence ID" value="MDR7154851.1"/>
    <property type="molecule type" value="Genomic_DNA"/>
</dbReference>
<dbReference type="CDD" id="cd07377">
    <property type="entry name" value="WHTH_GntR"/>
    <property type="match status" value="1"/>
</dbReference>
<dbReference type="GO" id="GO:0003677">
    <property type="term" value="F:DNA binding"/>
    <property type="evidence" value="ECO:0007669"/>
    <property type="project" value="UniProtKB-KW"/>
</dbReference>
<keyword evidence="6" id="KW-1185">Reference proteome</keyword>
<evidence type="ECO:0000256" key="3">
    <source>
        <dbReference type="ARBA" id="ARBA00023163"/>
    </source>
</evidence>
<dbReference type="PROSITE" id="PS50949">
    <property type="entry name" value="HTH_GNTR"/>
    <property type="match status" value="1"/>
</dbReference>
<dbReference type="Proteomes" id="UP001267638">
    <property type="component" value="Unassembled WGS sequence"/>
</dbReference>
<dbReference type="Pfam" id="PF00392">
    <property type="entry name" value="GntR"/>
    <property type="match status" value="1"/>
</dbReference>
<evidence type="ECO:0000259" key="4">
    <source>
        <dbReference type="PROSITE" id="PS50949"/>
    </source>
</evidence>
<gene>
    <name evidence="5" type="ORF">J2W40_001666</name>
</gene>
<dbReference type="PANTHER" id="PTHR43537:SF5">
    <property type="entry name" value="UXU OPERON TRANSCRIPTIONAL REGULATOR"/>
    <property type="match status" value="1"/>
</dbReference>
<evidence type="ECO:0000256" key="1">
    <source>
        <dbReference type="ARBA" id="ARBA00023015"/>
    </source>
</evidence>
<dbReference type="InterPro" id="IPR036388">
    <property type="entry name" value="WH-like_DNA-bd_sf"/>
</dbReference>
<feature type="domain" description="HTH gntR-type" evidence="4">
    <location>
        <begin position="4"/>
        <end position="71"/>
    </location>
</feature>
<dbReference type="Gene3D" id="1.10.10.10">
    <property type="entry name" value="Winged helix-like DNA-binding domain superfamily/Winged helix DNA-binding domain"/>
    <property type="match status" value="1"/>
</dbReference>
<dbReference type="SUPFAM" id="SSF46785">
    <property type="entry name" value="Winged helix' DNA-binding domain"/>
    <property type="match status" value="1"/>
</dbReference>
<evidence type="ECO:0000313" key="5">
    <source>
        <dbReference type="EMBL" id="MDR7154851.1"/>
    </source>
</evidence>
<evidence type="ECO:0000256" key="2">
    <source>
        <dbReference type="ARBA" id="ARBA00023125"/>
    </source>
</evidence>
<dbReference type="SMART" id="SM00345">
    <property type="entry name" value="HTH_GNTR"/>
    <property type="match status" value="1"/>
</dbReference>
<organism evidence="5 6">
    <name type="scientific">Sphingobium xenophagum</name>
    <dbReference type="NCBI Taxonomy" id="121428"/>
    <lineage>
        <taxon>Bacteria</taxon>
        <taxon>Pseudomonadati</taxon>
        <taxon>Pseudomonadota</taxon>
        <taxon>Alphaproteobacteria</taxon>
        <taxon>Sphingomonadales</taxon>
        <taxon>Sphingomonadaceae</taxon>
        <taxon>Sphingobium</taxon>
    </lineage>
</organism>
<keyword evidence="1" id="KW-0805">Transcription regulation</keyword>
<proteinExistence type="predicted"/>
<dbReference type="InterPro" id="IPR000524">
    <property type="entry name" value="Tscrpt_reg_HTH_GntR"/>
</dbReference>
<dbReference type="RefSeq" id="WP_310223488.1">
    <property type="nucleotide sequence ID" value="NZ_JAVDWV010000006.1"/>
</dbReference>
<keyword evidence="3" id="KW-0804">Transcription</keyword>
<dbReference type="PANTHER" id="PTHR43537">
    <property type="entry name" value="TRANSCRIPTIONAL REGULATOR, GNTR FAMILY"/>
    <property type="match status" value="1"/>
</dbReference>